<dbReference type="InterPro" id="IPR044917">
    <property type="entry name" value="PRIMPOL"/>
</dbReference>
<dbReference type="AlphaFoldDB" id="A0AA36CRF8"/>
<dbReference type="GO" id="GO:0005634">
    <property type="term" value="C:nucleus"/>
    <property type="evidence" value="ECO:0007669"/>
    <property type="project" value="TreeGrafter"/>
</dbReference>
<feature type="compositionally biased region" description="Polar residues" evidence="8">
    <location>
        <begin position="286"/>
        <end position="303"/>
    </location>
</feature>
<evidence type="ECO:0000256" key="1">
    <source>
        <dbReference type="ARBA" id="ARBA00009762"/>
    </source>
</evidence>
<dbReference type="GO" id="GO:0003682">
    <property type="term" value="F:chromatin binding"/>
    <property type="evidence" value="ECO:0007669"/>
    <property type="project" value="TreeGrafter"/>
</dbReference>
<dbReference type="PANTHER" id="PTHR31399">
    <property type="entry name" value="DNA-DIRECTED PRIMASE / POLYMERASE PROTEIN"/>
    <property type="match status" value="1"/>
</dbReference>
<organism evidence="9 10">
    <name type="scientific">Mesorhabditis spiculigera</name>
    <dbReference type="NCBI Taxonomy" id="96644"/>
    <lineage>
        <taxon>Eukaryota</taxon>
        <taxon>Metazoa</taxon>
        <taxon>Ecdysozoa</taxon>
        <taxon>Nematoda</taxon>
        <taxon>Chromadorea</taxon>
        <taxon>Rhabditida</taxon>
        <taxon>Rhabditina</taxon>
        <taxon>Rhabditomorpha</taxon>
        <taxon>Rhabditoidea</taxon>
        <taxon>Rhabditidae</taxon>
        <taxon>Mesorhabditinae</taxon>
        <taxon>Mesorhabditis</taxon>
    </lineage>
</organism>
<dbReference type="Pfam" id="PF03121">
    <property type="entry name" value="Herpes_UL52"/>
    <property type="match status" value="1"/>
</dbReference>
<sequence>MKRPRRSSPRFSNDFELPKSPKCKKRKSSLDLFESSLDASALSEVPDRRRSIQVAKHRNSFDLYDDSPGSRPIASRLRSMESQLPLQNAAPALYDSFDDSFVSPIIAKKASQGSQLYDSFDDSIASSKPATPFSKTVEEKKIEPTPIRRPPRRDSYDSFDDSICALKPTPPRSEAVIPETQKIEPTARPPHIRRDSYDSFDDGIRSEKPSTSTRNAEEIKIDRMSVSHRERRESSDSFDDSICEIKPSTSTAKEGLETKLDSTPTGRSSKRVWYDSFDDSPCDLKPSTSATANEVETKIESTSVVQPIRRDSYDSFDDSFCNSRPTTELGAETKIEPTPFRRSLRRRDSFDDSVYCPAATPSSGIAAQEIKIGPTPVRRPPRRDSYDSFDDSVCYPSPQPLAVKAEEKENVTPVPPKIAEYANDFDPKPSTSSAAFRKEAAETIKNSPPSEDASTAKRTPKRRRSSYCAVYEYFSKQQPALERKNELAKTLPDARVFTEQLPNNAHRYIATTVARFWRNYEAQLTGKRHFFELIEDGMPCRLYFDLEYDKPANPGLDASTVYMHFINTTIRLIHEIFDMKLTRKNFLALDSTTDSKYSCHVIVHLPGDHLFPGGSSIRFFTDRLAKALMDRAPQKILNRTGNQVVLFDPAVYSKNRLFRLLGSSKVGKDAVLKRATCCTFYGDESPSEERLFLDSLCVPAEPVDESKVIDVVEICLSKPRRAPYAQRQLQFRGQGTQPAYGKTPFPELEQYLKDIFWKWKQDVQFRQWLLTPGADGTPTSITFHPSNCRYCFRISRQHKSNGVYWTVHFKTMSIYQRCFDPDCAGFESNHFPIPPSLQEKLRHQVAALGSR</sequence>
<dbReference type="GO" id="GO:0031297">
    <property type="term" value="P:replication fork processing"/>
    <property type="evidence" value="ECO:0007669"/>
    <property type="project" value="TreeGrafter"/>
</dbReference>
<dbReference type="EMBL" id="CATQJA010002613">
    <property type="protein sequence ID" value="CAJ0573111.1"/>
    <property type="molecule type" value="Genomic_DNA"/>
</dbReference>
<dbReference type="GO" id="GO:0006264">
    <property type="term" value="P:mitochondrial DNA replication"/>
    <property type="evidence" value="ECO:0007669"/>
    <property type="project" value="TreeGrafter"/>
</dbReference>
<feature type="region of interest" description="Disordered" evidence="8">
    <location>
        <begin position="420"/>
        <end position="461"/>
    </location>
</feature>
<feature type="compositionally biased region" description="Polar residues" evidence="8">
    <location>
        <begin position="444"/>
        <end position="457"/>
    </location>
</feature>
<reference evidence="9" key="1">
    <citation type="submission" date="2023-06" db="EMBL/GenBank/DDBJ databases">
        <authorList>
            <person name="Delattre M."/>
        </authorList>
    </citation>
    <scope>NUCLEOTIDE SEQUENCE</scope>
    <source>
        <strain evidence="9">AF72</strain>
    </source>
</reference>
<dbReference type="Proteomes" id="UP001177023">
    <property type="component" value="Unassembled WGS sequence"/>
</dbReference>
<feature type="compositionally biased region" description="Basic and acidic residues" evidence="8">
    <location>
        <begin position="192"/>
        <end position="208"/>
    </location>
</feature>
<dbReference type="PANTHER" id="PTHR31399:SF0">
    <property type="entry name" value="DNA-DIRECTED PRIMASE_POLYMERASE PROTEIN"/>
    <property type="match status" value="1"/>
</dbReference>
<feature type="non-terminal residue" evidence="9">
    <location>
        <position position="851"/>
    </location>
</feature>
<comment type="catalytic activity">
    <reaction evidence="5">
        <text>ssDNA + n NTP = ssDNA/pppN(pN)n-1 hybrid + (n-1) diphosphate.</text>
        <dbReference type="EC" id="2.7.7.102"/>
    </reaction>
</comment>
<comment type="similarity">
    <text evidence="1">Belongs to the eukaryotic-type primase small subunit family.</text>
</comment>
<evidence type="ECO:0000313" key="9">
    <source>
        <dbReference type="EMBL" id="CAJ0573111.1"/>
    </source>
</evidence>
<keyword evidence="10" id="KW-1185">Reference proteome</keyword>
<name>A0AA36CRF8_9BILA</name>
<dbReference type="GO" id="GO:0042276">
    <property type="term" value="P:error-prone translesion synthesis"/>
    <property type="evidence" value="ECO:0007669"/>
    <property type="project" value="InterPro"/>
</dbReference>
<comment type="catalytic activity">
    <reaction evidence="7">
        <text>DNA(n) + a 2'-deoxyribonucleoside 5'-triphosphate = DNA(n+1) + diphosphate</text>
        <dbReference type="Rhea" id="RHEA:22508"/>
        <dbReference type="Rhea" id="RHEA-COMP:17339"/>
        <dbReference type="Rhea" id="RHEA-COMP:17340"/>
        <dbReference type="ChEBI" id="CHEBI:33019"/>
        <dbReference type="ChEBI" id="CHEBI:61560"/>
        <dbReference type="ChEBI" id="CHEBI:173112"/>
        <dbReference type="EC" id="2.7.7.7"/>
    </reaction>
    <physiologicalReaction direction="left-to-right" evidence="7">
        <dbReference type="Rhea" id="RHEA:22509"/>
    </physiologicalReaction>
</comment>
<keyword evidence="3" id="KW-0548">Nucleotidyltransferase</keyword>
<dbReference type="GO" id="GO:0005759">
    <property type="term" value="C:mitochondrial matrix"/>
    <property type="evidence" value="ECO:0007669"/>
    <property type="project" value="TreeGrafter"/>
</dbReference>
<feature type="region of interest" description="Disordered" evidence="8">
    <location>
        <begin position="123"/>
        <end position="303"/>
    </location>
</feature>
<evidence type="ECO:0000256" key="5">
    <source>
        <dbReference type="ARBA" id="ARBA00044677"/>
    </source>
</evidence>
<protein>
    <recommendedName>
        <fullName evidence="4">DNA-directed primase/polymerase protein</fullName>
        <ecNumber evidence="6">2.7.7.102</ecNumber>
        <ecNumber evidence="2">2.7.7.7</ecNumber>
    </recommendedName>
</protein>
<evidence type="ECO:0000256" key="6">
    <source>
        <dbReference type="ARBA" id="ARBA00044768"/>
    </source>
</evidence>
<dbReference type="GO" id="GO:0003887">
    <property type="term" value="F:DNA-directed DNA polymerase activity"/>
    <property type="evidence" value="ECO:0007669"/>
    <property type="project" value="UniProtKB-KW"/>
</dbReference>
<feature type="region of interest" description="Disordered" evidence="8">
    <location>
        <begin position="372"/>
        <end position="391"/>
    </location>
</feature>
<evidence type="ECO:0000256" key="3">
    <source>
        <dbReference type="ARBA" id="ARBA00022932"/>
    </source>
</evidence>
<feature type="region of interest" description="Disordered" evidence="8">
    <location>
        <begin position="1"/>
        <end position="23"/>
    </location>
</feature>
<proteinExistence type="inferred from homology"/>
<evidence type="ECO:0000313" key="10">
    <source>
        <dbReference type="Proteomes" id="UP001177023"/>
    </source>
</evidence>
<gene>
    <name evidence="9" type="ORF">MSPICULIGERA_LOCUS11480</name>
</gene>
<keyword evidence="3" id="KW-0239">DNA-directed DNA polymerase</keyword>
<keyword evidence="3" id="KW-0808">Transferase</keyword>
<accession>A0AA36CRF8</accession>
<evidence type="ECO:0000256" key="8">
    <source>
        <dbReference type="SAM" id="MobiDB-lite"/>
    </source>
</evidence>
<feature type="compositionally biased region" description="Basic and acidic residues" evidence="8">
    <location>
        <begin position="215"/>
        <end position="235"/>
    </location>
</feature>
<dbReference type="GO" id="GO:0009411">
    <property type="term" value="P:response to UV"/>
    <property type="evidence" value="ECO:0007669"/>
    <property type="project" value="TreeGrafter"/>
</dbReference>
<evidence type="ECO:0000256" key="2">
    <source>
        <dbReference type="ARBA" id="ARBA00012417"/>
    </source>
</evidence>
<evidence type="ECO:0000256" key="4">
    <source>
        <dbReference type="ARBA" id="ARBA00026139"/>
    </source>
</evidence>
<evidence type="ECO:0000256" key="7">
    <source>
        <dbReference type="ARBA" id="ARBA00047303"/>
    </source>
</evidence>
<dbReference type="EC" id="2.7.7.102" evidence="6"/>
<comment type="caution">
    <text evidence="9">The sequence shown here is derived from an EMBL/GenBank/DDBJ whole genome shotgun (WGS) entry which is preliminary data.</text>
</comment>
<dbReference type="EC" id="2.7.7.7" evidence="2"/>